<dbReference type="GO" id="GO:0005886">
    <property type="term" value="C:plasma membrane"/>
    <property type="evidence" value="ECO:0007669"/>
    <property type="project" value="TreeGrafter"/>
</dbReference>
<sequence length="142" mass="15678">MAAARYGKGRVVVATHESQLHSPKLAGFLLNALQWLDEGKKGLVGVDASLKRLCNLFPHAEVKFQVSHLTSDMSVYCCPSYSDREVEKIHAFVAEGGGLLIGAACFLPLGWPYLHHSARKECPGETVHYCRRGSESSFFQTR</sequence>
<dbReference type="InterPro" id="IPR051244">
    <property type="entry name" value="TCAF"/>
</dbReference>
<dbReference type="PANTHER" id="PTHR15730:SF5">
    <property type="entry name" value="SI:CH211-210B2.2-RELATED"/>
    <property type="match status" value="1"/>
</dbReference>
<reference evidence="1" key="1">
    <citation type="submission" date="2025-08" db="UniProtKB">
        <authorList>
            <consortium name="Ensembl"/>
        </authorList>
    </citation>
    <scope>IDENTIFICATION</scope>
</reference>
<protein>
    <submittedName>
        <fullName evidence="1">Uncharacterized protein</fullName>
    </submittedName>
</protein>
<reference evidence="1" key="2">
    <citation type="submission" date="2025-09" db="UniProtKB">
        <authorList>
            <consortium name="Ensembl"/>
        </authorList>
    </citation>
    <scope>IDENTIFICATION</scope>
</reference>
<evidence type="ECO:0000313" key="1">
    <source>
        <dbReference type="Ensembl" id="ENSNPEP00000008913.1"/>
    </source>
</evidence>
<dbReference type="PANTHER" id="PTHR15730">
    <property type="entry name" value="EXPERIMENTAL AUTOIMMUNE PROSTATITIS ANTIGEN 2-RELATED"/>
    <property type="match status" value="1"/>
</dbReference>
<dbReference type="AlphaFoldDB" id="A0A8C6Z5A8"/>
<accession>A0A8C6Z5A8</accession>
<dbReference type="Proteomes" id="UP000694420">
    <property type="component" value="Unplaced"/>
</dbReference>
<dbReference type="GO" id="GO:0044325">
    <property type="term" value="F:transmembrane transporter binding"/>
    <property type="evidence" value="ECO:0007669"/>
    <property type="project" value="TreeGrafter"/>
</dbReference>
<keyword evidence="2" id="KW-1185">Reference proteome</keyword>
<dbReference type="Ensembl" id="ENSNPET00000009137.1">
    <property type="protein sequence ID" value="ENSNPEP00000008913.1"/>
    <property type="gene ID" value="ENSNPEG00000006694.1"/>
</dbReference>
<dbReference type="GO" id="GO:0090314">
    <property type="term" value="P:positive regulation of protein targeting to membrane"/>
    <property type="evidence" value="ECO:0007669"/>
    <property type="project" value="TreeGrafter"/>
</dbReference>
<name>A0A8C6Z5A8_NOTPE</name>
<organism evidence="1 2">
    <name type="scientific">Nothoprocta perdicaria</name>
    <name type="common">Chilean tinamou</name>
    <name type="synonym">Crypturus perdicarius</name>
    <dbReference type="NCBI Taxonomy" id="30464"/>
    <lineage>
        <taxon>Eukaryota</taxon>
        <taxon>Metazoa</taxon>
        <taxon>Chordata</taxon>
        <taxon>Craniata</taxon>
        <taxon>Vertebrata</taxon>
        <taxon>Euteleostomi</taxon>
        <taxon>Archelosauria</taxon>
        <taxon>Archosauria</taxon>
        <taxon>Dinosauria</taxon>
        <taxon>Saurischia</taxon>
        <taxon>Theropoda</taxon>
        <taxon>Coelurosauria</taxon>
        <taxon>Aves</taxon>
        <taxon>Palaeognathae</taxon>
        <taxon>Tinamiformes</taxon>
        <taxon>Tinamidae</taxon>
        <taxon>Nothoprocta</taxon>
    </lineage>
</organism>
<proteinExistence type="predicted"/>
<evidence type="ECO:0000313" key="2">
    <source>
        <dbReference type="Proteomes" id="UP000694420"/>
    </source>
</evidence>